<dbReference type="Gene3D" id="3.40.630.120">
    <property type="match status" value="1"/>
</dbReference>
<dbReference type="EMBL" id="SMKA01000200">
    <property type="protein sequence ID" value="TDC22058.1"/>
    <property type="molecule type" value="Genomic_DNA"/>
</dbReference>
<evidence type="ECO:0000259" key="2">
    <source>
        <dbReference type="Pfam" id="PF18164"/>
    </source>
</evidence>
<keyword evidence="3" id="KW-0012">Acyltransferase</keyword>
<dbReference type="GO" id="GO:0016746">
    <property type="term" value="F:acyltransferase activity"/>
    <property type="evidence" value="ECO:0007669"/>
    <property type="project" value="UniProtKB-KW"/>
</dbReference>
<dbReference type="Pfam" id="PF18082">
    <property type="entry name" value="NAT_N"/>
    <property type="match status" value="1"/>
</dbReference>
<dbReference type="Proteomes" id="UP000295075">
    <property type="component" value="Unassembled WGS sequence"/>
</dbReference>
<organism evidence="3 4">
    <name type="scientific">Kribbella albertanoniae</name>
    <dbReference type="NCBI Taxonomy" id="1266829"/>
    <lineage>
        <taxon>Bacteria</taxon>
        <taxon>Bacillati</taxon>
        <taxon>Actinomycetota</taxon>
        <taxon>Actinomycetes</taxon>
        <taxon>Propionibacteriales</taxon>
        <taxon>Kribbellaceae</taxon>
        <taxon>Kribbella</taxon>
    </lineage>
</organism>
<evidence type="ECO:0000313" key="3">
    <source>
        <dbReference type="EMBL" id="TDC22058.1"/>
    </source>
</evidence>
<dbReference type="AlphaFoldDB" id="A0A4R4PJF8"/>
<dbReference type="Pfam" id="PF18164">
    <property type="entry name" value="GNAT_C"/>
    <property type="match status" value="1"/>
</dbReference>
<dbReference type="RefSeq" id="WP_132413142.1">
    <property type="nucleotide sequence ID" value="NZ_SMKA01000200.1"/>
</dbReference>
<keyword evidence="3" id="KW-0808">Transferase</keyword>
<feature type="domain" description="N-acyltransferase N-terminal" evidence="1">
    <location>
        <begin position="2"/>
        <end position="109"/>
    </location>
</feature>
<evidence type="ECO:0000259" key="1">
    <source>
        <dbReference type="Pfam" id="PF18082"/>
    </source>
</evidence>
<protein>
    <submittedName>
        <fullName evidence="3">Acyltransferase</fullName>
    </submittedName>
</protein>
<evidence type="ECO:0000313" key="4">
    <source>
        <dbReference type="Proteomes" id="UP000295075"/>
    </source>
</evidence>
<dbReference type="InterPro" id="IPR041273">
    <property type="entry name" value="NAT_N"/>
</dbReference>
<reference evidence="3 4" key="1">
    <citation type="submission" date="2019-03" db="EMBL/GenBank/DDBJ databases">
        <title>Draft genome sequences of novel Actinobacteria.</title>
        <authorList>
            <person name="Sahin N."/>
            <person name="Ay H."/>
            <person name="Saygin H."/>
        </authorList>
    </citation>
    <scope>NUCLEOTIDE SEQUENCE [LARGE SCALE GENOMIC DNA]</scope>
    <source>
        <strain evidence="3 4">JCM 30547</strain>
    </source>
</reference>
<dbReference type="OrthoDB" id="3229305at2"/>
<sequence length="251" mass="28294">MRELMQWVGIPEAEQAVVLASPPDEQQLAAAVAELRRDLGTLDSRAGWPPGSGTLPLYAYLTVLPGVLAWHAARGVPREVSQATMRQLGSRVRDGEIVRPYWFARHFRGSLYRLGRLQFDRTTRHGEPILDIHIPGDGPLNSEACDNSLTAARPFFAKHFPAEEYKRAVCTSWLLDPQLADYLPEDSNILRFQHRFTPETVVSQADDDVITFVFDLPPGADLPRRTRLQRAIADHLAQGKHWHHVTGWLPL</sequence>
<proteinExistence type="predicted"/>
<feature type="domain" description="GNAT-like C-terminal" evidence="2">
    <location>
        <begin position="111"/>
        <end position="249"/>
    </location>
</feature>
<gene>
    <name evidence="3" type="ORF">E1261_31870</name>
</gene>
<keyword evidence="4" id="KW-1185">Reference proteome</keyword>
<accession>A0A4R4PJF8</accession>
<comment type="caution">
    <text evidence="3">The sequence shown here is derived from an EMBL/GenBank/DDBJ whole genome shotgun (WGS) entry which is preliminary data.</text>
</comment>
<dbReference type="InterPro" id="IPR041644">
    <property type="entry name" value="GNAT_C"/>
</dbReference>
<name>A0A4R4PJF8_9ACTN</name>